<evidence type="ECO:0000313" key="2">
    <source>
        <dbReference type="Proteomes" id="UP001172159"/>
    </source>
</evidence>
<reference evidence="1" key="1">
    <citation type="submission" date="2023-06" db="EMBL/GenBank/DDBJ databases">
        <title>Genome-scale phylogeny and comparative genomics of the fungal order Sordariales.</title>
        <authorList>
            <consortium name="Lawrence Berkeley National Laboratory"/>
            <person name="Hensen N."/>
            <person name="Bonometti L."/>
            <person name="Westerberg I."/>
            <person name="Brannstrom I.O."/>
            <person name="Guillou S."/>
            <person name="Cros-Aarteil S."/>
            <person name="Calhoun S."/>
            <person name="Haridas S."/>
            <person name="Kuo A."/>
            <person name="Mondo S."/>
            <person name="Pangilinan J."/>
            <person name="Riley R."/>
            <person name="Labutti K."/>
            <person name="Andreopoulos B."/>
            <person name="Lipzen A."/>
            <person name="Chen C."/>
            <person name="Yanf M."/>
            <person name="Daum C."/>
            <person name="Ng V."/>
            <person name="Clum A."/>
            <person name="Steindorff A."/>
            <person name="Ohm R."/>
            <person name="Martin F."/>
            <person name="Silar P."/>
            <person name="Natvig D."/>
            <person name="Lalanne C."/>
            <person name="Gautier V."/>
            <person name="Ament-Velasquez S.L."/>
            <person name="Kruys A."/>
            <person name="Hutchinson M.I."/>
            <person name="Powell A.J."/>
            <person name="Barry K."/>
            <person name="Miller A.N."/>
            <person name="Grigoriev I.V."/>
            <person name="Debuchy R."/>
            <person name="Gladieux P."/>
            <person name="Thoren M.H."/>
            <person name="Johannesson H."/>
        </authorList>
    </citation>
    <scope>NUCLEOTIDE SEQUENCE</scope>
    <source>
        <strain evidence="1">CBS 540.89</strain>
    </source>
</reference>
<proteinExistence type="predicted"/>
<comment type="caution">
    <text evidence="1">The sequence shown here is derived from an EMBL/GenBank/DDBJ whole genome shotgun (WGS) entry which is preliminary data.</text>
</comment>
<protein>
    <submittedName>
        <fullName evidence="1">Uncharacterized protein</fullName>
    </submittedName>
</protein>
<dbReference type="EMBL" id="JAUKTV010000021">
    <property type="protein sequence ID" value="KAK0704214.1"/>
    <property type="molecule type" value="Genomic_DNA"/>
</dbReference>
<gene>
    <name evidence="1" type="ORF">B0T21DRAFT_377763</name>
</gene>
<dbReference type="Proteomes" id="UP001172159">
    <property type="component" value="Unassembled WGS sequence"/>
</dbReference>
<dbReference type="AlphaFoldDB" id="A0AA39ZVD9"/>
<keyword evidence="2" id="KW-1185">Reference proteome</keyword>
<name>A0AA39ZVD9_9PEZI</name>
<evidence type="ECO:0000313" key="1">
    <source>
        <dbReference type="EMBL" id="KAK0704214.1"/>
    </source>
</evidence>
<accession>A0AA39ZVD9</accession>
<organism evidence="1 2">
    <name type="scientific">Apiosordaria backusii</name>
    <dbReference type="NCBI Taxonomy" id="314023"/>
    <lineage>
        <taxon>Eukaryota</taxon>
        <taxon>Fungi</taxon>
        <taxon>Dikarya</taxon>
        <taxon>Ascomycota</taxon>
        <taxon>Pezizomycotina</taxon>
        <taxon>Sordariomycetes</taxon>
        <taxon>Sordariomycetidae</taxon>
        <taxon>Sordariales</taxon>
        <taxon>Lasiosphaeriaceae</taxon>
        <taxon>Apiosordaria</taxon>
    </lineage>
</organism>
<sequence>MLGGSVLHLAGSLVRWQYHLASTVLPAYKCFAVVQQGEPGNTEHRVVYALRVDELACLTRHCSPFCMVLRRGRVC</sequence>